<dbReference type="STRING" id="147828.A0A4S2M2Q4"/>
<protein>
    <submittedName>
        <fullName evidence="1">Uncharacterized protein</fullName>
    </submittedName>
</protein>
<accession>A0A4S2M2Q4</accession>
<reference evidence="1 2" key="1">
    <citation type="journal article" date="2019" name="BMC Genomics">
        <title>New insights from Opisthorchis felineus genome: update on genomics of the epidemiologically important liver flukes.</title>
        <authorList>
            <person name="Ershov N.I."/>
            <person name="Mordvinov V.A."/>
            <person name="Prokhortchouk E.B."/>
            <person name="Pakharukova M.Y."/>
            <person name="Gunbin K.V."/>
            <person name="Ustyantsev K."/>
            <person name="Genaev M.A."/>
            <person name="Blinov A.G."/>
            <person name="Mazur A."/>
            <person name="Boulygina E."/>
            <person name="Tsygankova S."/>
            <person name="Khrameeva E."/>
            <person name="Chekanov N."/>
            <person name="Fan G."/>
            <person name="Xiao A."/>
            <person name="Zhang H."/>
            <person name="Xu X."/>
            <person name="Yang H."/>
            <person name="Solovyev V."/>
            <person name="Lee S.M."/>
            <person name="Liu X."/>
            <person name="Afonnikov D.A."/>
            <person name="Skryabin K.G."/>
        </authorList>
    </citation>
    <scope>NUCLEOTIDE SEQUENCE [LARGE SCALE GENOMIC DNA]</scope>
    <source>
        <strain evidence="1">AK-0245</strain>
        <tissue evidence="1">Whole organism</tissue>
    </source>
</reference>
<evidence type="ECO:0000313" key="1">
    <source>
        <dbReference type="EMBL" id="TGZ70532.1"/>
    </source>
</evidence>
<name>A0A4S2M2Q4_OPIFE</name>
<dbReference type="OrthoDB" id="6242006at2759"/>
<evidence type="ECO:0000313" key="2">
    <source>
        <dbReference type="Proteomes" id="UP000308267"/>
    </source>
</evidence>
<sequence>MRVKCTGDTHAPVNCLRPPPTRKKLPRFTIRRTDPDKGKPSGKRLIRSFKWNASIATAKNTTQCLKHEQMLHSILTSPVQSGSNTSACGVHISRCVVRQDTINRSYRKSLSPQLLRPAQCRKPSLPRVVVVTQERPKSTPTDSSTFDEADNAPRVRRLFVDYSTPVKLMHEATTIQLENFTQEWESLDKRPLRCVSSVNTHKCSSQCGSVNAGEPLKKCTSAMAKPNRLHYQASGKVPKFSKIFRLIRGTPTKLSLEHLRNCSFEHRVCVALRTTVKEPLHTPDHIRCIARTESHSSESRSLNGLSPAYSISRLFRYMLERNTVSFRYQRALPTSTACYIPTQILLNTVENNSHTSFPAFDQMITGPSSMDISDLVELLHPLVVSHHSNMVVMCAVTINRVETVTSSMDAQNALLKFTGIQQALQNQCSPEHLNRVETITPPMTAPTSVHRFIGIHQVFQSQSLVEYIKPAFLVAPIITANSPHHIQPVQNVSVILNEIRIVRTLPNSSQALPKNLDAQRRVTFTVARYQTNLTSSLRNLCFDRWLEPQMHSTYKPLIPHPLFEMIVSTRSVRSGFNVKIILGHAPVHKWSIDENSFLHSINCPTQQIPACRSSANGFERLITVLEQIVLRESVHVWHRYVLPKAWSVAQARLKMVNNNVVECSCPQLKLLCTENTFVEKDKVSAHRLLSVVNCLNQFLCCTSSVHTEWDAALDVGLLTQRSWIIHCSYLQSSEDESISNGSLTSDALLTGPFAVAQPDKAFWIGWLKQCAMATVSGIIVKAGTVGLTLCDVEPLSGVCLALALCGLICFGKLRH</sequence>
<comment type="caution">
    <text evidence="1">The sequence shown here is derived from an EMBL/GenBank/DDBJ whole genome shotgun (WGS) entry which is preliminary data.</text>
</comment>
<proteinExistence type="predicted"/>
<dbReference type="AlphaFoldDB" id="A0A4S2M2Q4"/>
<gene>
    <name evidence="1" type="ORF">CRM22_003148</name>
</gene>
<organism evidence="1 2">
    <name type="scientific">Opisthorchis felineus</name>
    <dbReference type="NCBI Taxonomy" id="147828"/>
    <lineage>
        <taxon>Eukaryota</taxon>
        <taxon>Metazoa</taxon>
        <taxon>Spiralia</taxon>
        <taxon>Lophotrochozoa</taxon>
        <taxon>Platyhelminthes</taxon>
        <taxon>Trematoda</taxon>
        <taxon>Digenea</taxon>
        <taxon>Opisthorchiida</taxon>
        <taxon>Opisthorchiata</taxon>
        <taxon>Opisthorchiidae</taxon>
        <taxon>Opisthorchis</taxon>
    </lineage>
</organism>
<dbReference type="Proteomes" id="UP000308267">
    <property type="component" value="Unassembled WGS sequence"/>
</dbReference>
<dbReference type="EMBL" id="SJOL01005310">
    <property type="protein sequence ID" value="TGZ70532.1"/>
    <property type="molecule type" value="Genomic_DNA"/>
</dbReference>
<keyword evidence="2" id="KW-1185">Reference proteome</keyword>